<proteinExistence type="predicted"/>
<comment type="caution">
    <text evidence="2">The sequence shown here is derived from an EMBL/GenBank/DDBJ whole genome shotgun (WGS) entry which is preliminary data.</text>
</comment>
<evidence type="ECO:0000313" key="2">
    <source>
        <dbReference type="EMBL" id="KAF9587518.1"/>
    </source>
</evidence>
<dbReference type="InterPro" id="IPR025558">
    <property type="entry name" value="DUF4283"/>
</dbReference>
<reference evidence="2 3" key="1">
    <citation type="submission" date="2020-10" db="EMBL/GenBank/DDBJ databases">
        <title>The Coptis chinensis genome and diversification of protoberbering-type alkaloids.</title>
        <authorList>
            <person name="Wang B."/>
            <person name="Shu S."/>
            <person name="Song C."/>
            <person name="Liu Y."/>
        </authorList>
    </citation>
    <scope>NUCLEOTIDE SEQUENCE [LARGE SCALE GENOMIC DNA]</scope>
    <source>
        <strain evidence="2">HL-2020</strain>
        <tissue evidence="2">Leaf</tissue>
    </source>
</reference>
<keyword evidence="3" id="KW-1185">Reference proteome</keyword>
<dbReference type="OrthoDB" id="1939300at2759"/>
<dbReference type="Proteomes" id="UP000631114">
    <property type="component" value="Unassembled WGS sequence"/>
</dbReference>
<name>A0A835GYG7_9MAGN</name>
<sequence length="264" mass="30115">MVPPGIPTLNLDGRSLGSIANRHPSTQGAGSSAAPSWSSLFIESQFYYVFTNMEYYEPTGKDGISEVPNHIVEEGENVWKHYLVGYFIEKRLPFLVVKNMLQKLWIVKGNFEMVADKELFYFKFGCEEDRQMVIEQGPIFVVGRVFVIRPWTDDLDSQRKEIQTVPVWVKMDLPKILWTEKGISFVARRLGKPLCVDAATANRTRLNYVKVCIAVDASCKFPDHRKFNLGKGRIVDVTFDYPWIPSFCSKCVAFGYSSEKCNKG</sequence>
<dbReference type="PANTHER" id="PTHR31286:SF180">
    <property type="entry name" value="OS10G0362600 PROTEIN"/>
    <property type="match status" value="1"/>
</dbReference>
<dbReference type="PANTHER" id="PTHR31286">
    <property type="entry name" value="GLYCINE-RICH CELL WALL STRUCTURAL PROTEIN 1.8-LIKE"/>
    <property type="match status" value="1"/>
</dbReference>
<dbReference type="EMBL" id="JADFTS010000009">
    <property type="protein sequence ID" value="KAF9587518.1"/>
    <property type="molecule type" value="Genomic_DNA"/>
</dbReference>
<gene>
    <name evidence="2" type="ORF">IFM89_003555</name>
</gene>
<dbReference type="Pfam" id="PF14111">
    <property type="entry name" value="DUF4283"/>
    <property type="match status" value="1"/>
</dbReference>
<protein>
    <recommendedName>
        <fullName evidence="1">DUF4283 domain-containing protein</fullName>
    </recommendedName>
</protein>
<accession>A0A835GYG7</accession>
<dbReference type="InterPro" id="IPR040256">
    <property type="entry name" value="At4g02000-like"/>
</dbReference>
<organism evidence="2 3">
    <name type="scientific">Coptis chinensis</name>
    <dbReference type="NCBI Taxonomy" id="261450"/>
    <lineage>
        <taxon>Eukaryota</taxon>
        <taxon>Viridiplantae</taxon>
        <taxon>Streptophyta</taxon>
        <taxon>Embryophyta</taxon>
        <taxon>Tracheophyta</taxon>
        <taxon>Spermatophyta</taxon>
        <taxon>Magnoliopsida</taxon>
        <taxon>Ranunculales</taxon>
        <taxon>Ranunculaceae</taxon>
        <taxon>Coptidoideae</taxon>
        <taxon>Coptis</taxon>
    </lineage>
</organism>
<dbReference type="AlphaFoldDB" id="A0A835GYG7"/>
<evidence type="ECO:0000313" key="3">
    <source>
        <dbReference type="Proteomes" id="UP000631114"/>
    </source>
</evidence>
<feature type="domain" description="DUF4283" evidence="1">
    <location>
        <begin position="76"/>
        <end position="156"/>
    </location>
</feature>
<evidence type="ECO:0000259" key="1">
    <source>
        <dbReference type="Pfam" id="PF14111"/>
    </source>
</evidence>